<evidence type="ECO:0000313" key="1">
    <source>
        <dbReference type="EMBL" id="MDP9864863.1"/>
    </source>
</evidence>
<accession>A0ABT9R6U5</accession>
<sequence length="52" mass="6026">MLSPACTARTADWMQLDRLARAQDANGELTDSEREEVIQLRRQRAEGHWTQL</sequence>
<name>A0ABT9R6U5_9ACTN</name>
<gene>
    <name evidence="1" type="ORF">J2S55_004129</name>
</gene>
<dbReference type="RefSeq" id="WP_306863415.1">
    <property type="nucleotide sequence ID" value="NZ_JAUSRB010000002.1"/>
</dbReference>
<proteinExistence type="predicted"/>
<comment type="caution">
    <text evidence="1">The sequence shown here is derived from an EMBL/GenBank/DDBJ whole genome shotgun (WGS) entry which is preliminary data.</text>
</comment>
<dbReference type="Proteomes" id="UP001230426">
    <property type="component" value="Unassembled WGS sequence"/>
</dbReference>
<dbReference type="EMBL" id="JAUSRB010000002">
    <property type="protein sequence ID" value="MDP9864863.1"/>
    <property type="molecule type" value="Genomic_DNA"/>
</dbReference>
<keyword evidence="2" id="KW-1185">Reference proteome</keyword>
<reference evidence="1 2" key="1">
    <citation type="submission" date="2023-07" db="EMBL/GenBank/DDBJ databases">
        <title>Sequencing the genomes of 1000 actinobacteria strains.</title>
        <authorList>
            <person name="Klenk H.-P."/>
        </authorList>
    </citation>
    <scope>NUCLEOTIDE SEQUENCE [LARGE SCALE GENOMIC DNA]</scope>
    <source>
        <strain evidence="1 2">DSM 44109</strain>
    </source>
</reference>
<evidence type="ECO:0000313" key="2">
    <source>
        <dbReference type="Proteomes" id="UP001230426"/>
    </source>
</evidence>
<protein>
    <submittedName>
        <fullName evidence="1">Uncharacterized protein</fullName>
    </submittedName>
</protein>
<organism evidence="1 2">
    <name type="scientific">Streptosporangium brasiliense</name>
    <dbReference type="NCBI Taxonomy" id="47480"/>
    <lineage>
        <taxon>Bacteria</taxon>
        <taxon>Bacillati</taxon>
        <taxon>Actinomycetota</taxon>
        <taxon>Actinomycetes</taxon>
        <taxon>Streptosporangiales</taxon>
        <taxon>Streptosporangiaceae</taxon>
        <taxon>Streptosporangium</taxon>
    </lineage>
</organism>